<reference evidence="2" key="2">
    <citation type="submission" date="2015-01" db="EMBL/GenBank/DDBJ databases">
        <title>Evolutionary Origins and Diversification of the Mycorrhizal Mutualists.</title>
        <authorList>
            <consortium name="DOE Joint Genome Institute"/>
            <consortium name="Mycorrhizal Genomics Consortium"/>
            <person name="Kohler A."/>
            <person name="Kuo A."/>
            <person name="Nagy L.G."/>
            <person name="Floudas D."/>
            <person name="Copeland A."/>
            <person name="Barry K.W."/>
            <person name="Cichocki N."/>
            <person name="Veneault-Fourrey C."/>
            <person name="LaButti K."/>
            <person name="Lindquist E.A."/>
            <person name="Lipzen A."/>
            <person name="Lundell T."/>
            <person name="Morin E."/>
            <person name="Murat C."/>
            <person name="Riley R."/>
            <person name="Ohm R."/>
            <person name="Sun H."/>
            <person name="Tunlid A."/>
            <person name="Henrissat B."/>
            <person name="Grigoriev I.V."/>
            <person name="Hibbett D.S."/>
            <person name="Martin F."/>
        </authorList>
    </citation>
    <scope>NUCLEOTIDE SEQUENCE [LARGE SCALE GENOMIC DNA]</scope>
    <source>
        <strain evidence="2">Foug A</strain>
    </source>
</reference>
<dbReference type="Proteomes" id="UP000053989">
    <property type="component" value="Unassembled WGS sequence"/>
</dbReference>
<dbReference type="AlphaFoldDB" id="A0A0C2Z5T7"/>
<name>A0A0C2Z5T7_9AGAM</name>
<dbReference type="EMBL" id="KN822102">
    <property type="protein sequence ID" value="KIM57358.1"/>
    <property type="molecule type" value="Genomic_DNA"/>
</dbReference>
<evidence type="ECO:0000313" key="2">
    <source>
        <dbReference type="Proteomes" id="UP000053989"/>
    </source>
</evidence>
<protein>
    <submittedName>
        <fullName evidence="1">Uncharacterized protein</fullName>
    </submittedName>
</protein>
<accession>A0A0C2Z5T7</accession>
<dbReference type="InParanoid" id="A0A0C2Z5T7"/>
<gene>
    <name evidence="1" type="ORF">SCLCIDRAFT_1141876</name>
</gene>
<sequence>MTYPIWLCPATTCRSHVKPHQNQGRAGYHKPRSIPPSRHTLKLCILLTPRIMHTRIRYIPLGLSRYMTLNMASSCVNFGAYSII</sequence>
<organism evidence="1 2">
    <name type="scientific">Scleroderma citrinum Foug A</name>
    <dbReference type="NCBI Taxonomy" id="1036808"/>
    <lineage>
        <taxon>Eukaryota</taxon>
        <taxon>Fungi</taxon>
        <taxon>Dikarya</taxon>
        <taxon>Basidiomycota</taxon>
        <taxon>Agaricomycotina</taxon>
        <taxon>Agaricomycetes</taxon>
        <taxon>Agaricomycetidae</taxon>
        <taxon>Boletales</taxon>
        <taxon>Sclerodermatineae</taxon>
        <taxon>Sclerodermataceae</taxon>
        <taxon>Scleroderma</taxon>
    </lineage>
</organism>
<reference evidence="1 2" key="1">
    <citation type="submission" date="2014-04" db="EMBL/GenBank/DDBJ databases">
        <authorList>
            <consortium name="DOE Joint Genome Institute"/>
            <person name="Kuo A."/>
            <person name="Kohler A."/>
            <person name="Nagy L.G."/>
            <person name="Floudas D."/>
            <person name="Copeland A."/>
            <person name="Barry K.W."/>
            <person name="Cichocki N."/>
            <person name="Veneault-Fourrey C."/>
            <person name="LaButti K."/>
            <person name="Lindquist E.A."/>
            <person name="Lipzen A."/>
            <person name="Lundell T."/>
            <person name="Morin E."/>
            <person name="Murat C."/>
            <person name="Sun H."/>
            <person name="Tunlid A."/>
            <person name="Henrissat B."/>
            <person name="Grigoriev I.V."/>
            <person name="Hibbett D.S."/>
            <person name="Martin F."/>
            <person name="Nordberg H.P."/>
            <person name="Cantor M.N."/>
            <person name="Hua S.X."/>
        </authorList>
    </citation>
    <scope>NUCLEOTIDE SEQUENCE [LARGE SCALE GENOMIC DNA]</scope>
    <source>
        <strain evidence="1 2">Foug A</strain>
    </source>
</reference>
<keyword evidence="2" id="KW-1185">Reference proteome</keyword>
<proteinExistence type="predicted"/>
<dbReference type="HOGENOM" id="CLU_2528815_0_0_1"/>
<evidence type="ECO:0000313" key="1">
    <source>
        <dbReference type="EMBL" id="KIM57358.1"/>
    </source>
</evidence>